<dbReference type="OrthoDB" id="10481365at2759"/>
<proteinExistence type="predicted"/>
<organism evidence="1 2">
    <name type="scientific">Paragonimus westermani</name>
    <dbReference type="NCBI Taxonomy" id="34504"/>
    <lineage>
        <taxon>Eukaryota</taxon>
        <taxon>Metazoa</taxon>
        <taxon>Spiralia</taxon>
        <taxon>Lophotrochozoa</taxon>
        <taxon>Platyhelminthes</taxon>
        <taxon>Trematoda</taxon>
        <taxon>Digenea</taxon>
        <taxon>Plagiorchiida</taxon>
        <taxon>Troglotremata</taxon>
        <taxon>Troglotrematidae</taxon>
        <taxon>Paragonimus</taxon>
    </lineage>
</organism>
<reference evidence="1 2" key="1">
    <citation type="submission" date="2019-07" db="EMBL/GenBank/DDBJ databases">
        <title>Annotation for the trematode Paragonimus westermani.</title>
        <authorList>
            <person name="Choi Y.-J."/>
        </authorList>
    </citation>
    <scope>NUCLEOTIDE SEQUENCE [LARGE SCALE GENOMIC DNA]</scope>
    <source>
        <strain evidence="1">180907_Pwestermani</strain>
    </source>
</reference>
<comment type="caution">
    <text evidence="1">The sequence shown here is derived from an EMBL/GenBank/DDBJ whole genome shotgun (WGS) entry which is preliminary data.</text>
</comment>
<dbReference type="EMBL" id="JTDF01007874">
    <property type="protein sequence ID" value="KAF8564789.1"/>
    <property type="molecule type" value="Genomic_DNA"/>
</dbReference>
<name>A0A8T0DAB1_9TREM</name>
<evidence type="ECO:0000313" key="2">
    <source>
        <dbReference type="Proteomes" id="UP000699462"/>
    </source>
</evidence>
<accession>A0A8T0DAB1</accession>
<gene>
    <name evidence="1" type="ORF">P879_08493</name>
</gene>
<dbReference type="AlphaFoldDB" id="A0A8T0DAB1"/>
<protein>
    <submittedName>
        <fullName evidence="1">Uncharacterized protein</fullName>
    </submittedName>
</protein>
<evidence type="ECO:0000313" key="1">
    <source>
        <dbReference type="EMBL" id="KAF8564789.1"/>
    </source>
</evidence>
<keyword evidence="2" id="KW-1185">Reference proteome</keyword>
<dbReference type="Proteomes" id="UP000699462">
    <property type="component" value="Unassembled WGS sequence"/>
</dbReference>
<sequence length="156" mass="17458">QDVELYEAQNGCNGTPQLISPVVILTGKNLAETSSKKKVNHQTRTKLEQPLITLCTKPYQSTPDLRDLWKHCNESRTKYLSQELDDEQSQSDVSKLLQPERHIFAHSNLSLTAKDIPLSTSQPISRTASTISLDFAENCAKENHSPPLKVLCLSRS</sequence>
<feature type="non-terminal residue" evidence="1">
    <location>
        <position position="1"/>
    </location>
</feature>